<feature type="compositionally biased region" description="Basic and acidic residues" evidence="7">
    <location>
        <begin position="697"/>
        <end position="711"/>
    </location>
</feature>
<sequence length="711" mass="78480">MSLERRIRNALQLPKKGEAYELQAGLVSQYAFERKDAIQRVIAQMTLGKDVSGLFPDVLKNIATHDIEQKKLVYLYLINYAKSHPDLCILAVNTFVQDSENQNPLVRALAIRTMGCIRVDKIIPYLMEPLRRGLKDESPYVRKTAAIGVSKLHDLDPQTCIEDGFLSSLQELITDPNAMVIANAVSALAEIQETNPSSEALVINSETISTLLTALNECSEWGRISLLSSLAHYKASSVAEAEHICERVTPQFQHANTSVVLSAIRAILAHIDSVNQELQASLVSKMAPSLVSFASTPPEVQYVAFRSINLILQKYPTLLSKHLPVFFCKYNDPPYLKVEKLNLLVQIVDFDNYEALLQELKEYAVEVDIDFVRRAIQAIAQMAIKIDTATTKCIEALLDIASVGQDYAVEEVVSVMKDIVRRYPSTETTVGYLMKFFPRLEAPEPRLSIAFISGEFCDTNPECLSIIASMIESFDQESPVVQMQILTAAVKAKLKDADNGNQLNLDGLFKKIEKGNHNPDLRDRAFMYSRIISAGIEIAKLIIASDHLHIDTITPDLPVRLRNEFLRDLACLSAVYQKPVYSFLESKEVDVDKVFLQAQQEQKELAVESSDNGNIGNLLDIDFSDPMPADEPTGPKGSAFDDLLSLGSLSTTLPPVNGKALDTLTSSSSPVGSGTTTSGTQSNPFGSDLFGLGTQEPKVREPASHDLVDLL</sequence>
<dbReference type="OrthoDB" id="10254310at2759"/>
<dbReference type="SUPFAM" id="SSF48371">
    <property type="entry name" value="ARM repeat"/>
    <property type="match status" value="1"/>
</dbReference>
<dbReference type="PANTHER" id="PTHR11134">
    <property type="entry name" value="ADAPTOR COMPLEX SUBUNIT BETA FAMILY MEMBER"/>
    <property type="match status" value="1"/>
</dbReference>
<evidence type="ECO:0000256" key="2">
    <source>
        <dbReference type="ARBA" id="ARBA00006613"/>
    </source>
</evidence>
<name>A0A1E4THG3_9ASCO</name>
<comment type="similarity">
    <text evidence="2 6">Belongs to the adaptor complexes large subunit family.</text>
</comment>
<evidence type="ECO:0000256" key="1">
    <source>
        <dbReference type="ARBA" id="ARBA00004308"/>
    </source>
</evidence>
<dbReference type="InterPro" id="IPR026739">
    <property type="entry name" value="AP_beta"/>
</dbReference>
<evidence type="ECO:0000259" key="8">
    <source>
        <dbReference type="Pfam" id="PF01602"/>
    </source>
</evidence>
<dbReference type="Gene3D" id="1.25.10.10">
    <property type="entry name" value="Leucine-rich Repeat Variant"/>
    <property type="match status" value="1"/>
</dbReference>
<dbReference type="AlphaFoldDB" id="A0A1E4THG3"/>
<keyword evidence="3 6" id="KW-0813">Transport</keyword>
<evidence type="ECO:0000313" key="10">
    <source>
        <dbReference type="Proteomes" id="UP000095023"/>
    </source>
</evidence>
<evidence type="ECO:0000256" key="3">
    <source>
        <dbReference type="ARBA" id="ARBA00022448"/>
    </source>
</evidence>
<dbReference type="Pfam" id="PF01602">
    <property type="entry name" value="Adaptin_N"/>
    <property type="match status" value="1"/>
</dbReference>
<dbReference type="InterPro" id="IPR016024">
    <property type="entry name" value="ARM-type_fold"/>
</dbReference>
<dbReference type="InterPro" id="IPR011989">
    <property type="entry name" value="ARM-like"/>
</dbReference>
<dbReference type="GO" id="GO:0016192">
    <property type="term" value="P:vesicle-mediated transport"/>
    <property type="evidence" value="ECO:0007669"/>
    <property type="project" value="InterPro"/>
</dbReference>
<dbReference type="Proteomes" id="UP000095023">
    <property type="component" value="Unassembled WGS sequence"/>
</dbReference>
<protein>
    <recommendedName>
        <fullName evidence="6">AP complex subunit beta</fullName>
    </recommendedName>
</protein>
<evidence type="ECO:0000256" key="5">
    <source>
        <dbReference type="ARBA" id="ARBA00023136"/>
    </source>
</evidence>
<dbReference type="EMBL" id="KV453842">
    <property type="protein sequence ID" value="ODV91185.1"/>
    <property type="molecule type" value="Genomic_DNA"/>
</dbReference>
<comment type="function">
    <text evidence="6">Adaptins are components of the adaptor complexes which link clathrin to receptors in coated vesicles. Clathrin-associated protein complexes are believed to interact with the cytoplasmic tails of membrane proteins, leading to their selection and concentration.</text>
</comment>
<proteinExistence type="inferred from homology"/>
<keyword evidence="4 6" id="KW-0653">Protein transport</keyword>
<evidence type="ECO:0000256" key="7">
    <source>
        <dbReference type="SAM" id="MobiDB-lite"/>
    </source>
</evidence>
<organism evidence="9 10">
    <name type="scientific">Tortispora caseinolytica NRRL Y-17796</name>
    <dbReference type="NCBI Taxonomy" id="767744"/>
    <lineage>
        <taxon>Eukaryota</taxon>
        <taxon>Fungi</taxon>
        <taxon>Dikarya</taxon>
        <taxon>Ascomycota</taxon>
        <taxon>Saccharomycotina</taxon>
        <taxon>Trigonopsidomycetes</taxon>
        <taxon>Trigonopsidales</taxon>
        <taxon>Trigonopsidaceae</taxon>
        <taxon>Tortispora</taxon>
    </lineage>
</organism>
<gene>
    <name evidence="9" type="ORF">CANCADRAFT_25034</name>
</gene>
<evidence type="ECO:0000313" key="9">
    <source>
        <dbReference type="EMBL" id="ODV91185.1"/>
    </source>
</evidence>
<evidence type="ECO:0000256" key="6">
    <source>
        <dbReference type="PIRNR" id="PIRNR002291"/>
    </source>
</evidence>
<feature type="region of interest" description="Disordered" evidence="7">
    <location>
        <begin position="660"/>
        <end position="711"/>
    </location>
</feature>
<keyword evidence="5 6" id="KW-0472">Membrane</keyword>
<dbReference type="InterPro" id="IPR002553">
    <property type="entry name" value="Clathrin/coatomer_adapt-like_N"/>
</dbReference>
<feature type="domain" description="Clathrin/coatomer adaptor adaptin-like N-terminal" evidence="8">
    <location>
        <begin position="19"/>
        <end position="533"/>
    </location>
</feature>
<dbReference type="InterPro" id="IPR016342">
    <property type="entry name" value="AP_complex_bsu_1_2_4"/>
</dbReference>
<reference evidence="10" key="1">
    <citation type="submission" date="2016-02" db="EMBL/GenBank/DDBJ databases">
        <title>Comparative genomics of biotechnologically important yeasts.</title>
        <authorList>
            <consortium name="DOE Joint Genome Institute"/>
            <person name="Riley R."/>
            <person name="Haridas S."/>
            <person name="Wolfe K.H."/>
            <person name="Lopes M.R."/>
            <person name="Hittinger C.T."/>
            <person name="Goker M."/>
            <person name="Salamov A."/>
            <person name="Wisecaver J."/>
            <person name="Long T.M."/>
            <person name="Aerts A.L."/>
            <person name="Barry K."/>
            <person name="Choi C."/>
            <person name="Clum A."/>
            <person name="Coughlan A.Y."/>
            <person name="Deshpande S."/>
            <person name="Douglass A.P."/>
            <person name="Hanson S.J."/>
            <person name="Klenk H.-P."/>
            <person name="Labutti K."/>
            <person name="Lapidus A."/>
            <person name="Lindquist E."/>
            <person name="Lipzen A."/>
            <person name="Meier-Kolthoff J.P."/>
            <person name="Ohm R.A."/>
            <person name="Otillar R.P."/>
            <person name="Pangilinan J."/>
            <person name="Peng Y."/>
            <person name="Rokas A."/>
            <person name="Rosa C.A."/>
            <person name="Scheuner C."/>
            <person name="Sibirny A.A."/>
            <person name="Slot J.C."/>
            <person name="Stielow J.B."/>
            <person name="Sun H."/>
            <person name="Kurtzman C.P."/>
            <person name="Blackwell M."/>
            <person name="Jeffries T.W."/>
            <person name="Grigoriev I.V."/>
        </authorList>
    </citation>
    <scope>NUCLEOTIDE SEQUENCE [LARGE SCALE GENOMIC DNA]</scope>
    <source>
        <strain evidence="10">NRRL Y-17796</strain>
    </source>
</reference>
<accession>A0A1E4THG3</accession>
<dbReference type="GO" id="GO:0030276">
    <property type="term" value="F:clathrin binding"/>
    <property type="evidence" value="ECO:0007669"/>
    <property type="project" value="InterPro"/>
</dbReference>
<comment type="subcellular location">
    <subcellularLocation>
        <location evidence="1">Endomembrane system</location>
    </subcellularLocation>
</comment>
<evidence type="ECO:0000256" key="4">
    <source>
        <dbReference type="ARBA" id="ARBA00022927"/>
    </source>
</evidence>
<keyword evidence="10" id="KW-1185">Reference proteome</keyword>
<feature type="region of interest" description="Disordered" evidence="7">
    <location>
        <begin position="618"/>
        <end position="641"/>
    </location>
</feature>
<dbReference type="GO" id="GO:0012505">
    <property type="term" value="C:endomembrane system"/>
    <property type="evidence" value="ECO:0007669"/>
    <property type="project" value="UniProtKB-SubCell"/>
</dbReference>
<dbReference type="GO" id="GO:0030117">
    <property type="term" value="C:membrane coat"/>
    <property type="evidence" value="ECO:0007669"/>
    <property type="project" value="InterPro"/>
</dbReference>
<dbReference type="GO" id="GO:0006886">
    <property type="term" value="P:intracellular protein transport"/>
    <property type="evidence" value="ECO:0007669"/>
    <property type="project" value="InterPro"/>
</dbReference>
<feature type="compositionally biased region" description="Low complexity" evidence="7">
    <location>
        <begin position="663"/>
        <end position="682"/>
    </location>
</feature>
<dbReference type="PIRSF" id="PIRSF002291">
    <property type="entry name" value="AP_complex_beta"/>
    <property type="match status" value="1"/>
</dbReference>